<dbReference type="Proteomes" id="UP001596058">
    <property type="component" value="Unassembled WGS sequence"/>
</dbReference>
<sequence>MARGMLADFAVLSDDLLTVAPDRIATLSVGATVIGGDVVYDDGALA</sequence>
<name>A0ABW1D8N3_9ACTN</name>
<evidence type="ECO:0000313" key="2">
    <source>
        <dbReference type="Proteomes" id="UP001596058"/>
    </source>
</evidence>
<dbReference type="InterPro" id="IPR011059">
    <property type="entry name" value="Metal-dep_hydrolase_composite"/>
</dbReference>
<protein>
    <recommendedName>
        <fullName evidence="3">Amidohydrolase family protein</fullName>
    </recommendedName>
</protein>
<evidence type="ECO:0000313" key="1">
    <source>
        <dbReference type="EMBL" id="MFC5833744.1"/>
    </source>
</evidence>
<dbReference type="EMBL" id="JBHSPA010000097">
    <property type="protein sequence ID" value="MFC5833744.1"/>
    <property type="molecule type" value="Genomic_DNA"/>
</dbReference>
<dbReference type="RefSeq" id="WP_379523256.1">
    <property type="nucleotide sequence ID" value="NZ_JBHSPA010000097.1"/>
</dbReference>
<gene>
    <name evidence="1" type="ORF">ACFPZ3_58730</name>
</gene>
<dbReference type="SUPFAM" id="SSF51338">
    <property type="entry name" value="Composite domain of metallo-dependent hydrolases"/>
    <property type="match status" value="1"/>
</dbReference>
<accession>A0ABW1D8N3</accession>
<proteinExistence type="predicted"/>
<organism evidence="1 2">
    <name type="scientific">Nonomuraea insulae</name>
    <dbReference type="NCBI Taxonomy" id="1616787"/>
    <lineage>
        <taxon>Bacteria</taxon>
        <taxon>Bacillati</taxon>
        <taxon>Actinomycetota</taxon>
        <taxon>Actinomycetes</taxon>
        <taxon>Streptosporangiales</taxon>
        <taxon>Streptosporangiaceae</taxon>
        <taxon>Nonomuraea</taxon>
    </lineage>
</organism>
<comment type="caution">
    <text evidence="1">The sequence shown here is derived from an EMBL/GenBank/DDBJ whole genome shotgun (WGS) entry which is preliminary data.</text>
</comment>
<reference evidence="2" key="1">
    <citation type="journal article" date="2019" name="Int. J. Syst. Evol. Microbiol.">
        <title>The Global Catalogue of Microorganisms (GCM) 10K type strain sequencing project: providing services to taxonomists for standard genome sequencing and annotation.</title>
        <authorList>
            <consortium name="The Broad Institute Genomics Platform"/>
            <consortium name="The Broad Institute Genome Sequencing Center for Infectious Disease"/>
            <person name="Wu L."/>
            <person name="Ma J."/>
        </authorList>
    </citation>
    <scope>NUCLEOTIDE SEQUENCE [LARGE SCALE GENOMIC DNA]</scope>
    <source>
        <strain evidence="2">CCUG 53903</strain>
    </source>
</reference>
<keyword evidence="2" id="KW-1185">Reference proteome</keyword>
<evidence type="ECO:0008006" key="3">
    <source>
        <dbReference type="Google" id="ProtNLM"/>
    </source>
</evidence>